<evidence type="ECO:0000259" key="7">
    <source>
        <dbReference type="PROSITE" id="PS52015"/>
    </source>
</evidence>
<dbReference type="KEGG" id="amv:ACMV_03270"/>
<dbReference type="InterPro" id="IPR006260">
    <property type="entry name" value="TonB/TolA_C"/>
</dbReference>
<evidence type="ECO:0000313" key="8">
    <source>
        <dbReference type="EMBL" id="BAJ79674.1"/>
    </source>
</evidence>
<dbReference type="NCBIfam" id="TIGR01352">
    <property type="entry name" value="tonB_Cterm"/>
    <property type="match status" value="1"/>
</dbReference>
<feature type="transmembrane region" description="Helical" evidence="6">
    <location>
        <begin position="12"/>
        <end position="32"/>
    </location>
</feature>
<dbReference type="Gene3D" id="3.30.1150.10">
    <property type="match status" value="1"/>
</dbReference>
<organism evidence="8 9">
    <name type="scientific">Acidiphilium multivorum (strain DSM 11245 / JCM 8867 / NBRC 100883 / AIU 301)</name>
    <dbReference type="NCBI Taxonomy" id="926570"/>
    <lineage>
        <taxon>Bacteria</taxon>
        <taxon>Pseudomonadati</taxon>
        <taxon>Pseudomonadota</taxon>
        <taxon>Alphaproteobacteria</taxon>
        <taxon>Acetobacterales</taxon>
        <taxon>Acidocellaceae</taxon>
        <taxon>Acidiphilium</taxon>
    </lineage>
</organism>
<evidence type="ECO:0000256" key="4">
    <source>
        <dbReference type="ARBA" id="ARBA00023136"/>
    </source>
</evidence>
<keyword evidence="9" id="KW-1185">Reference proteome</keyword>
<evidence type="ECO:0000256" key="3">
    <source>
        <dbReference type="ARBA" id="ARBA00022989"/>
    </source>
</evidence>
<protein>
    <submittedName>
        <fullName evidence="8">TonB family protein</fullName>
    </submittedName>
</protein>
<proteinExistence type="predicted"/>
<evidence type="ECO:0000256" key="2">
    <source>
        <dbReference type="ARBA" id="ARBA00022692"/>
    </source>
</evidence>
<accession>F0J2N5</accession>
<evidence type="ECO:0000313" key="9">
    <source>
        <dbReference type="Proteomes" id="UP000007100"/>
    </source>
</evidence>
<name>F0J2N5_ACIMA</name>
<dbReference type="AlphaFoldDB" id="F0J2N5"/>
<dbReference type="Pfam" id="PF03544">
    <property type="entry name" value="TonB_C"/>
    <property type="match status" value="1"/>
</dbReference>
<dbReference type="PROSITE" id="PS52015">
    <property type="entry name" value="TONB_CTD"/>
    <property type="match status" value="1"/>
</dbReference>
<gene>
    <name evidence="8" type="ordered locus">ACMV_03270</name>
</gene>
<dbReference type="InterPro" id="IPR037682">
    <property type="entry name" value="TonB_C"/>
</dbReference>
<feature type="domain" description="TonB C-terminal" evidence="7">
    <location>
        <begin position="151"/>
        <end position="241"/>
    </location>
</feature>
<keyword evidence="4 6" id="KW-0472">Membrane</keyword>
<sequence length="241" mass="25540">MNPLPEGRLSFPIALVAALIVEVVLVVLVASMPPNPVPAARHPQVTRIRMLAPPPKPKPVPPKPLPPPPKPVQPPKPHVPPPPPIPKPPLPVPVPKPLPKPVPKPRPKPVVHHRPAPRPKPVAHQVPRPVAPTPPKPQPVPAAVQENALEAYAGSVHAAVQGDLKVPEMVKMLHLSGVTELALRIAPSGQLLGVSVIRSSGAPPIDRAALAAVRATRFPPFGATMPHHPITVDISIRLRTN</sequence>
<dbReference type="SUPFAM" id="SSF74653">
    <property type="entry name" value="TolA/TonB C-terminal domain"/>
    <property type="match status" value="1"/>
</dbReference>
<dbReference type="EMBL" id="AP012035">
    <property type="protein sequence ID" value="BAJ79674.1"/>
    <property type="molecule type" value="Genomic_DNA"/>
</dbReference>
<evidence type="ECO:0000256" key="1">
    <source>
        <dbReference type="ARBA" id="ARBA00004167"/>
    </source>
</evidence>
<dbReference type="Proteomes" id="UP000007100">
    <property type="component" value="Chromosome"/>
</dbReference>
<keyword evidence="2 6" id="KW-0812">Transmembrane</keyword>
<keyword evidence="3 6" id="KW-1133">Transmembrane helix</keyword>
<dbReference type="GO" id="GO:0055085">
    <property type="term" value="P:transmembrane transport"/>
    <property type="evidence" value="ECO:0007669"/>
    <property type="project" value="InterPro"/>
</dbReference>
<feature type="compositionally biased region" description="Pro residues" evidence="5">
    <location>
        <begin position="129"/>
        <end position="139"/>
    </location>
</feature>
<evidence type="ECO:0000256" key="5">
    <source>
        <dbReference type="SAM" id="MobiDB-lite"/>
    </source>
</evidence>
<comment type="subcellular location">
    <subcellularLocation>
        <location evidence="1">Membrane</location>
        <topology evidence="1">Single-pass membrane protein</topology>
    </subcellularLocation>
</comment>
<feature type="compositionally biased region" description="Basic residues" evidence="5">
    <location>
        <begin position="103"/>
        <end position="117"/>
    </location>
</feature>
<feature type="compositionally biased region" description="Pro residues" evidence="5">
    <location>
        <begin position="52"/>
        <end position="102"/>
    </location>
</feature>
<dbReference type="PRINTS" id="PR01217">
    <property type="entry name" value="PRICHEXTENSN"/>
</dbReference>
<dbReference type="HOGENOM" id="CLU_102066_0_0_5"/>
<dbReference type="GO" id="GO:0016020">
    <property type="term" value="C:membrane"/>
    <property type="evidence" value="ECO:0007669"/>
    <property type="project" value="UniProtKB-SubCell"/>
</dbReference>
<feature type="region of interest" description="Disordered" evidence="5">
    <location>
        <begin position="50"/>
        <end position="139"/>
    </location>
</feature>
<evidence type="ECO:0000256" key="6">
    <source>
        <dbReference type="SAM" id="Phobius"/>
    </source>
</evidence>
<reference evidence="8 9" key="1">
    <citation type="submission" date="2010-12" db="EMBL/GenBank/DDBJ databases">
        <title>Whole genome sequence of Acidiphilium multivorum AIU301.</title>
        <authorList>
            <person name="Narita-Yamada S."/>
            <person name="Nakamura S."/>
            <person name="Ito N."/>
            <person name="Takarada H."/>
            <person name="Katano Y."/>
            <person name="Nakazawa H."/>
            <person name="Hosoyama A."/>
            <person name="Yamada R."/>
            <person name="Fujita N."/>
        </authorList>
    </citation>
    <scope>NUCLEOTIDE SEQUENCE [LARGE SCALE GENOMIC DNA]</scope>
    <source>
        <strain evidence="9">DSM 11245 / JCM 8867 / AIU301</strain>
    </source>
</reference>